<dbReference type="Proteomes" id="UP000584642">
    <property type="component" value="Unassembled WGS sequence"/>
</dbReference>
<keyword evidence="3" id="KW-1185">Reference proteome</keyword>
<name>A0ABX2TB20_9PROT</name>
<dbReference type="EMBL" id="JABFDB010000011">
    <property type="protein sequence ID" value="NYZ21376.1"/>
    <property type="molecule type" value="Genomic_DNA"/>
</dbReference>
<keyword evidence="1" id="KW-0732">Signal</keyword>
<evidence type="ECO:0000256" key="1">
    <source>
        <dbReference type="SAM" id="SignalP"/>
    </source>
</evidence>
<dbReference type="Gene3D" id="3.40.190.10">
    <property type="entry name" value="Periplasmic binding protein-like II"/>
    <property type="match status" value="2"/>
</dbReference>
<gene>
    <name evidence="2" type="ORF">HND93_16800</name>
</gene>
<accession>A0ABX2TB20</accession>
<dbReference type="SUPFAM" id="SSF53850">
    <property type="entry name" value="Periplasmic binding protein-like II"/>
    <property type="match status" value="1"/>
</dbReference>
<protein>
    <submittedName>
        <fullName evidence="2">Transporter substrate-binding domain-containing protein</fullName>
    </submittedName>
</protein>
<feature type="signal peptide" evidence="1">
    <location>
        <begin position="1"/>
        <end position="27"/>
    </location>
</feature>
<proteinExistence type="predicted"/>
<organism evidence="2 3">
    <name type="scientific">Azospirillum oleiclasticum</name>
    <dbReference type="NCBI Taxonomy" id="2735135"/>
    <lineage>
        <taxon>Bacteria</taxon>
        <taxon>Pseudomonadati</taxon>
        <taxon>Pseudomonadota</taxon>
        <taxon>Alphaproteobacteria</taxon>
        <taxon>Rhodospirillales</taxon>
        <taxon>Azospirillaceae</taxon>
        <taxon>Azospirillum</taxon>
    </lineage>
</organism>
<feature type="chain" id="PRO_5046246951" evidence="1">
    <location>
        <begin position="28"/>
        <end position="237"/>
    </location>
</feature>
<evidence type="ECO:0000313" key="3">
    <source>
        <dbReference type="Proteomes" id="UP000584642"/>
    </source>
</evidence>
<comment type="caution">
    <text evidence="2">The sequence shown here is derived from an EMBL/GenBank/DDBJ whole genome shotgun (WGS) entry which is preliminary data.</text>
</comment>
<dbReference type="RefSeq" id="WP_180283137.1">
    <property type="nucleotide sequence ID" value="NZ_JABFDB010000011.1"/>
</dbReference>
<reference evidence="2 3" key="1">
    <citation type="submission" date="2020-05" db="EMBL/GenBank/DDBJ databases">
        <title>Azospirillum oleiclasticum sp. nov, a nitrogen-fixing and heavy crude oil-emulsifying bacterium isolated from the crude oil of Yumen Oilfield.</title>
        <authorList>
            <person name="Wu D."/>
            <person name="Cai M."/>
            <person name="Zhang X."/>
        </authorList>
    </citation>
    <scope>NUCLEOTIDE SEQUENCE [LARGE SCALE GENOMIC DNA]</scope>
    <source>
        <strain evidence="2 3">ROY-1-1-2</strain>
    </source>
</reference>
<sequence>MIGHGSGWCTGALVATLLGLLPGFAAADPVKLGYVEFPPYTQTEGGQPKGSLIEAFGKVAAEEGIAFTAESVPARRLFQGLADGEFHVFLGIRTVKELEGTTIASANPIGRIELNAYGIGSAPVVTRKEDLAGKAVIVLTGYSYAGWRVWMDDPANKVTVVEARTPDQAVNLLQAGRAPVLLQYSLPMAQALAGKPVPDLASAPVSAIDIFVVVSKKAPGAEALLAKLEAGFARRAK</sequence>
<evidence type="ECO:0000313" key="2">
    <source>
        <dbReference type="EMBL" id="NYZ21376.1"/>
    </source>
</evidence>